<accession>A0A545AVD8</accession>
<dbReference type="InParanoid" id="A0A545AVD8"/>
<organism evidence="3 4">
    <name type="scientific">Cryptosporangium phraense</name>
    <dbReference type="NCBI Taxonomy" id="2593070"/>
    <lineage>
        <taxon>Bacteria</taxon>
        <taxon>Bacillati</taxon>
        <taxon>Actinomycetota</taxon>
        <taxon>Actinomycetes</taxon>
        <taxon>Cryptosporangiales</taxon>
        <taxon>Cryptosporangiaceae</taxon>
        <taxon>Cryptosporangium</taxon>
    </lineage>
</organism>
<feature type="region of interest" description="Disordered" evidence="1">
    <location>
        <begin position="309"/>
        <end position="357"/>
    </location>
</feature>
<feature type="transmembrane region" description="Helical" evidence="2">
    <location>
        <begin position="57"/>
        <end position="77"/>
    </location>
</feature>
<dbReference type="RefSeq" id="WP_142704167.1">
    <property type="nucleotide sequence ID" value="NZ_VIRS01000005.1"/>
</dbReference>
<comment type="caution">
    <text evidence="3">The sequence shown here is derived from an EMBL/GenBank/DDBJ whole genome shotgun (WGS) entry which is preliminary data.</text>
</comment>
<evidence type="ECO:0000313" key="3">
    <source>
        <dbReference type="EMBL" id="TQS45302.1"/>
    </source>
</evidence>
<dbReference type="Proteomes" id="UP000317982">
    <property type="component" value="Unassembled WGS sequence"/>
</dbReference>
<keyword evidence="2" id="KW-0472">Membrane</keyword>
<evidence type="ECO:0000256" key="1">
    <source>
        <dbReference type="SAM" id="MobiDB-lite"/>
    </source>
</evidence>
<evidence type="ECO:0000313" key="4">
    <source>
        <dbReference type="Proteomes" id="UP000317982"/>
    </source>
</evidence>
<gene>
    <name evidence="3" type="ORF">FL583_09390</name>
</gene>
<name>A0A545AVD8_9ACTN</name>
<feature type="transmembrane region" description="Helical" evidence="2">
    <location>
        <begin position="27"/>
        <end position="45"/>
    </location>
</feature>
<reference evidence="3 4" key="1">
    <citation type="submission" date="2019-07" db="EMBL/GenBank/DDBJ databases">
        <title>Cryptosporangium phraense sp. nov., isolated from plant litter.</title>
        <authorList>
            <person name="Suriyachadkun C."/>
        </authorList>
    </citation>
    <scope>NUCLEOTIDE SEQUENCE [LARGE SCALE GENOMIC DNA]</scope>
    <source>
        <strain evidence="3 4">A-T 5661</strain>
    </source>
</reference>
<keyword evidence="2" id="KW-1133">Transmembrane helix</keyword>
<dbReference type="AlphaFoldDB" id="A0A545AVD8"/>
<dbReference type="EMBL" id="VIRS01000005">
    <property type="protein sequence ID" value="TQS45302.1"/>
    <property type="molecule type" value="Genomic_DNA"/>
</dbReference>
<keyword evidence="4" id="KW-1185">Reference proteome</keyword>
<feature type="compositionally biased region" description="Basic and acidic residues" evidence="1">
    <location>
        <begin position="309"/>
        <end position="318"/>
    </location>
</feature>
<evidence type="ECO:0000256" key="2">
    <source>
        <dbReference type="SAM" id="Phobius"/>
    </source>
</evidence>
<protein>
    <recommendedName>
        <fullName evidence="5">DUF2637 domain-containing protein</fullName>
    </recommendedName>
</protein>
<sequence>MIASFWVAQGWVKVAHDWLGIAGPEGYLLFGLFECVIVFLVRHAYRARLARDPTTALWAAIWTLTFISVATQVGHALDSDHPGSALVYGPASLITVGLWQLKIFQGSREALRARGLLAPPEPGFPMRFRRRFRSLVKRAVLVASYEGIDKPEVALERARQLYPDTALPWERAQAVAALRTEQGLGKSVMISRKKAATMLAVREAEVFRVRGERLQADDAHAEALRLATEAADVRVAAERDARQAAEAQVADLTAELERGVAELNAATANARAQFTTEIEQLRAILTRESALREAAQLRSKQLEDDLAAARESAERTAERLTSAALSGNRSGGSRRGGRNDQRDAEGAKPPATEDTGTHRIVPLRTGEERVAAMLAHTTDPDYRWTAREVRSVAGAGGENWRDYVTAWSSQLNEIDQADKQRAGA</sequence>
<proteinExistence type="predicted"/>
<evidence type="ECO:0008006" key="5">
    <source>
        <dbReference type="Google" id="ProtNLM"/>
    </source>
</evidence>
<feature type="compositionally biased region" description="Basic and acidic residues" evidence="1">
    <location>
        <begin position="337"/>
        <end position="346"/>
    </location>
</feature>
<keyword evidence="2" id="KW-0812">Transmembrane</keyword>